<dbReference type="InterPro" id="IPR043502">
    <property type="entry name" value="DNA/RNA_pol_sf"/>
</dbReference>
<protein>
    <submittedName>
        <fullName evidence="2">Reverse transcriptase putative</fullName>
    </submittedName>
</protein>
<dbReference type="AlphaFoldDB" id="F0W8F1"/>
<dbReference type="HOGENOM" id="CLU_066771_1_0_1"/>
<gene>
    <name evidence="2" type="primary">AlNc14C34G3081</name>
    <name evidence="2" type="ORF">ALNC14_035490</name>
</gene>
<dbReference type="SUPFAM" id="SSF56672">
    <property type="entry name" value="DNA/RNA polymerases"/>
    <property type="match status" value="1"/>
</dbReference>
<reference evidence="2" key="1">
    <citation type="journal article" date="2011" name="PLoS Biol.">
        <title>Gene gain and loss during evolution of obligate parasitism in the white rust pathogen of Arabidopsis thaliana.</title>
        <authorList>
            <person name="Kemen E."/>
            <person name="Gardiner A."/>
            <person name="Schultz-Larsen T."/>
            <person name="Kemen A.C."/>
            <person name="Balmuth A.L."/>
            <person name="Robert-Seilaniantz A."/>
            <person name="Bailey K."/>
            <person name="Holub E."/>
            <person name="Studholme D.J."/>
            <person name="Maclean D."/>
            <person name="Jones J.D."/>
        </authorList>
    </citation>
    <scope>NUCLEOTIDE SEQUENCE</scope>
</reference>
<dbReference type="Pfam" id="PF00078">
    <property type="entry name" value="RVT_1"/>
    <property type="match status" value="1"/>
</dbReference>
<dbReference type="GO" id="GO:0003964">
    <property type="term" value="F:RNA-directed DNA polymerase activity"/>
    <property type="evidence" value="ECO:0007669"/>
    <property type="project" value="UniProtKB-KW"/>
</dbReference>
<evidence type="ECO:0000313" key="2">
    <source>
        <dbReference type="EMBL" id="CCA17406.1"/>
    </source>
</evidence>
<reference evidence="2" key="2">
    <citation type="submission" date="2011-02" db="EMBL/GenBank/DDBJ databases">
        <authorList>
            <person name="MacLean D."/>
        </authorList>
    </citation>
    <scope>NUCLEOTIDE SEQUENCE</scope>
</reference>
<organism evidence="2">
    <name type="scientific">Albugo laibachii Nc14</name>
    <dbReference type="NCBI Taxonomy" id="890382"/>
    <lineage>
        <taxon>Eukaryota</taxon>
        <taxon>Sar</taxon>
        <taxon>Stramenopiles</taxon>
        <taxon>Oomycota</taxon>
        <taxon>Peronosporomycetes</taxon>
        <taxon>Albuginales</taxon>
        <taxon>Albuginaceae</taxon>
        <taxon>Albugo</taxon>
    </lineage>
</organism>
<feature type="domain" description="Reverse transcriptase" evidence="1">
    <location>
        <begin position="115"/>
        <end position="269"/>
    </location>
</feature>
<name>F0W8F1_9STRA</name>
<dbReference type="EMBL" id="FR824079">
    <property type="protein sequence ID" value="CCA17406.1"/>
    <property type="molecule type" value="Genomic_DNA"/>
</dbReference>
<accession>F0W8F1</accession>
<evidence type="ECO:0000259" key="1">
    <source>
        <dbReference type="Pfam" id="PF00078"/>
    </source>
</evidence>
<keyword evidence="2" id="KW-0808">Transferase</keyword>
<keyword evidence="2" id="KW-0695">RNA-directed DNA polymerase</keyword>
<sequence length="284" mass="31733">MGNPSSLAGPPSRLCARKQAGLLHSITKTLSSTHEAFLSAPLTQKKMEGAIKRMRSHCSPGMDGLPAAFYQLAPAIFGECLQIVFADQLRRGSLLRSQRSSAITLLYIKVSQAEPGNYRPIASICVDVNVLSKVLAYRLQQVLLKLIHEYQKTFLRGRFLHHHIRDMSDIQDLVTHRGDAAYATFLYFEKAYDRVDWSYMFAILSKMNCGTSFFEWAKLLYNNKNISLLLIGTLSPKTTPSRGLTQGDPLSALLFLMTIEPLGNLSRKNEGPDICIFPFDKATS</sequence>
<dbReference type="InterPro" id="IPR000477">
    <property type="entry name" value="RT_dom"/>
</dbReference>
<proteinExistence type="predicted"/>
<dbReference type="PANTHER" id="PTHR31635">
    <property type="entry name" value="REVERSE TRANSCRIPTASE DOMAIN-CONTAINING PROTEIN-RELATED"/>
    <property type="match status" value="1"/>
</dbReference>
<keyword evidence="2" id="KW-0548">Nucleotidyltransferase</keyword>
<dbReference type="PANTHER" id="PTHR31635:SF196">
    <property type="entry name" value="REVERSE TRANSCRIPTASE DOMAIN-CONTAINING PROTEIN-RELATED"/>
    <property type="match status" value="1"/>
</dbReference>